<dbReference type="EMBL" id="JBHRTR010000054">
    <property type="protein sequence ID" value="MFC3231536.1"/>
    <property type="molecule type" value="Genomic_DNA"/>
</dbReference>
<feature type="region of interest" description="Disordered" evidence="1">
    <location>
        <begin position="1"/>
        <end position="23"/>
    </location>
</feature>
<evidence type="ECO:0000313" key="3">
    <source>
        <dbReference type="EMBL" id="MFC3231536.1"/>
    </source>
</evidence>
<proteinExistence type="predicted"/>
<gene>
    <name evidence="3" type="ORF">ACFOGJ_30090</name>
</gene>
<organism evidence="3 4">
    <name type="scientific">Marinibaculum pumilum</name>
    <dbReference type="NCBI Taxonomy" id="1766165"/>
    <lineage>
        <taxon>Bacteria</taxon>
        <taxon>Pseudomonadati</taxon>
        <taxon>Pseudomonadota</taxon>
        <taxon>Alphaproteobacteria</taxon>
        <taxon>Rhodospirillales</taxon>
        <taxon>Rhodospirillaceae</taxon>
        <taxon>Marinibaculum</taxon>
    </lineage>
</organism>
<dbReference type="GO" id="GO:0016787">
    <property type="term" value="F:hydrolase activity"/>
    <property type="evidence" value="ECO:0007669"/>
    <property type="project" value="UniProtKB-KW"/>
</dbReference>
<dbReference type="InterPro" id="IPR022742">
    <property type="entry name" value="Hydrolase_4"/>
</dbReference>
<dbReference type="RefSeq" id="WP_379907031.1">
    <property type="nucleotide sequence ID" value="NZ_JBHRTR010000054.1"/>
</dbReference>
<dbReference type="PANTHER" id="PTHR11614">
    <property type="entry name" value="PHOSPHOLIPASE-RELATED"/>
    <property type="match status" value="1"/>
</dbReference>
<dbReference type="Proteomes" id="UP001595528">
    <property type="component" value="Unassembled WGS sequence"/>
</dbReference>
<feature type="domain" description="Serine aminopeptidase S33" evidence="2">
    <location>
        <begin position="40"/>
        <end position="314"/>
    </location>
</feature>
<protein>
    <submittedName>
        <fullName evidence="3">Alpha/beta fold hydrolase</fullName>
    </submittedName>
</protein>
<sequence>MAGSTSEPPLAPPAGGAGREEWLRRSDGPDLGLRLWAVDAPKAVVQIVHGLAEHCVRYAPLAADLNCAGYAAIAHDIRGHGLSAGTAGPLGHMADGPGDWPALVADLAAVAAAAQARWPGRPLLLFGHSMGSVLSLAALEAWEPPTAAPWAAAILSGPPGLPPPIAPLGLAIARLEALRLGRRGVSPLLHALTFGGYAKAVDRGPADRGTAFDWLSRDPDQVAAYIADPWCGFRASIGSWMALVSGLSQATAVRSLQRLPQDLPLLVIAGAEDPVGGKGKAVRALAARMRRTGRLQPDLRLRPGARHEVLNETDAAAVRAETLDWLARLPLPA</sequence>
<name>A0ABV7LA23_9PROT</name>
<comment type="caution">
    <text evidence="3">The sequence shown here is derived from an EMBL/GenBank/DDBJ whole genome shotgun (WGS) entry which is preliminary data.</text>
</comment>
<dbReference type="Gene3D" id="3.40.50.1820">
    <property type="entry name" value="alpha/beta hydrolase"/>
    <property type="match status" value="1"/>
</dbReference>
<accession>A0ABV7LA23</accession>
<dbReference type="SUPFAM" id="SSF53474">
    <property type="entry name" value="alpha/beta-Hydrolases"/>
    <property type="match status" value="1"/>
</dbReference>
<dbReference type="InterPro" id="IPR051044">
    <property type="entry name" value="MAG_DAG_Lipase"/>
</dbReference>
<evidence type="ECO:0000313" key="4">
    <source>
        <dbReference type="Proteomes" id="UP001595528"/>
    </source>
</evidence>
<reference evidence="4" key="1">
    <citation type="journal article" date="2019" name="Int. J. Syst. Evol. Microbiol.">
        <title>The Global Catalogue of Microorganisms (GCM) 10K type strain sequencing project: providing services to taxonomists for standard genome sequencing and annotation.</title>
        <authorList>
            <consortium name="The Broad Institute Genomics Platform"/>
            <consortium name="The Broad Institute Genome Sequencing Center for Infectious Disease"/>
            <person name="Wu L."/>
            <person name="Ma J."/>
        </authorList>
    </citation>
    <scope>NUCLEOTIDE SEQUENCE [LARGE SCALE GENOMIC DNA]</scope>
    <source>
        <strain evidence="4">KCTC 42964</strain>
    </source>
</reference>
<evidence type="ECO:0000256" key="1">
    <source>
        <dbReference type="SAM" id="MobiDB-lite"/>
    </source>
</evidence>
<evidence type="ECO:0000259" key="2">
    <source>
        <dbReference type="Pfam" id="PF12146"/>
    </source>
</evidence>
<keyword evidence="3" id="KW-0378">Hydrolase</keyword>
<dbReference type="Pfam" id="PF12146">
    <property type="entry name" value="Hydrolase_4"/>
    <property type="match status" value="1"/>
</dbReference>
<keyword evidence="4" id="KW-1185">Reference proteome</keyword>
<dbReference type="InterPro" id="IPR029058">
    <property type="entry name" value="AB_hydrolase_fold"/>
</dbReference>